<evidence type="ECO:0000313" key="1">
    <source>
        <dbReference type="EMBL" id="KAK4023019.1"/>
    </source>
</evidence>
<dbReference type="Proteomes" id="UP001234178">
    <property type="component" value="Unassembled WGS sequence"/>
</dbReference>
<gene>
    <name evidence="1" type="ORF">OUZ56_008457</name>
</gene>
<name>A0ABR0AD92_9CRUS</name>
<reference evidence="1 2" key="1">
    <citation type="journal article" date="2023" name="Nucleic Acids Res.">
        <title>The hologenome of Daphnia magna reveals possible DNA methylation and microbiome-mediated evolution of the host genome.</title>
        <authorList>
            <person name="Chaturvedi A."/>
            <person name="Li X."/>
            <person name="Dhandapani V."/>
            <person name="Marshall H."/>
            <person name="Kissane S."/>
            <person name="Cuenca-Cambronero M."/>
            <person name="Asole G."/>
            <person name="Calvet F."/>
            <person name="Ruiz-Romero M."/>
            <person name="Marangio P."/>
            <person name="Guigo R."/>
            <person name="Rago D."/>
            <person name="Mirbahai L."/>
            <person name="Eastwood N."/>
            <person name="Colbourne J.K."/>
            <person name="Zhou J."/>
            <person name="Mallon E."/>
            <person name="Orsini L."/>
        </authorList>
    </citation>
    <scope>NUCLEOTIDE SEQUENCE [LARGE SCALE GENOMIC DNA]</scope>
    <source>
        <strain evidence="1">LRV0_1</strain>
    </source>
</reference>
<organism evidence="1 2">
    <name type="scientific">Daphnia magna</name>
    <dbReference type="NCBI Taxonomy" id="35525"/>
    <lineage>
        <taxon>Eukaryota</taxon>
        <taxon>Metazoa</taxon>
        <taxon>Ecdysozoa</taxon>
        <taxon>Arthropoda</taxon>
        <taxon>Crustacea</taxon>
        <taxon>Branchiopoda</taxon>
        <taxon>Diplostraca</taxon>
        <taxon>Cladocera</taxon>
        <taxon>Anomopoda</taxon>
        <taxon>Daphniidae</taxon>
        <taxon>Daphnia</taxon>
    </lineage>
</organism>
<keyword evidence="2" id="KW-1185">Reference proteome</keyword>
<evidence type="ECO:0000313" key="2">
    <source>
        <dbReference type="Proteomes" id="UP001234178"/>
    </source>
</evidence>
<proteinExistence type="predicted"/>
<sequence length="108" mass="12211">MWPSDPLSDTVEHTRRLMSSHVKPEGARYVCEWEASDIYPTDGRLIELEMNNICFVCSCVHNLLMAAGLDVTSLRWIQGSSSFCEIGSYYRLICFRPGVIPIPSVKNV</sequence>
<dbReference type="EMBL" id="JAOYFB010000037">
    <property type="protein sequence ID" value="KAK4023019.1"/>
    <property type="molecule type" value="Genomic_DNA"/>
</dbReference>
<accession>A0ABR0AD92</accession>
<comment type="caution">
    <text evidence="1">The sequence shown here is derived from an EMBL/GenBank/DDBJ whole genome shotgun (WGS) entry which is preliminary data.</text>
</comment>
<protein>
    <submittedName>
        <fullName evidence="1">Uncharacterized protein</fullName>
    </submittedName>
</protein>